<feature type="compositionally biased region" description="Pro residues" evidence="4">
    <location>
        <begin position="14"/>
        <end position="26"/>
    </location>
</feature>
<dbReference type="PANTHER" id="PTHR43775:SF51">
    <property type="entry name" value="INACTIVE PHENOLPHTHIOCEROL SYNTHESIS POLYKETIDE SYNTHASE TYPE I PKS1-RELATED"/>
    <property type="match status" value="1"/>
</dbReference>
<keyword evidence="7" id="KW-1185">Reference proteome</keyword>
<dbReference type="PATRIC" id="fig|1075402.3.peg.2180"/>
<dbReference type="EMBL" id="LJGU01000130">
    <property type="protein sequence ID" value="OEV02431.1"/>
    <property type="molecule type" value="Genomic_DNA"/>
</dbReference>
<dbReference type="OrthoDB" id="9778690at2"/>
<dbReference type="PROSITE" id="PS52004">
    <property type="entry name" value="KS3_2"/>
    <property type="match status" value="2"/>
</dbReference>
<dbReference type="Pfam" id="PF02801">
    <property type="entry name" value="Ketoacyl-synt_C"/>
    <property type="match status" value="2"/>
</dbReference>
<feature type="domain" description="Ketosynthase family 3 (KS3)" evidence="5">
    <location>
        <begin position="24"/>
        <end position="470"/>
    </location>
</feature>
<feature type="compositionally biased region" description="Acidic residues" evidence="4">
    <location>
        <begin position="1"/>
        <end position="12"/>
    </location>
</feature>
<keyword evidence="1 3" id="KW-0808">Transferase</keyword>
<protein>
    <submittedName>
        <fullName evidence="6">Polyketide synthase</fullName>
    </submittedName>
</protein>
<dbReference type="InterPro" id="IPR050091">
    <property type="entry name" value="PKS_NRPS_Biosynth_Enz"/>
</dbReference>
<evidence type="ECO:0000256" key="3">
    <source>
        <dbReference type="RuleBase" id="RU003694"/>
    </source>
</evidence>
<accession>A0A1E7KET0</accession>
<dbReference type="InterPro" id="IPR016039">
    <property type="entry name" value="Thiolase-like"/>
</dbReference>
<dbReference type="CDD" id="cd00833">
    <property type="entry name" value="PKS"/>
    <property type="match status" value="2"/>
</dbReference>
<comment type="caution">
    <text evidence="6">The sequence shown here is derived from an EMBL/GenBank/DDBJ whole genome shotgun (WGS) entry which is preliminary data.</text>
</comment>
<comment type="similarity">
    <text evidence="3">Belongs to the thiolase-like superfamily. Beta-ketoacyl-ACP synthases family.</text>
</comment>
<evidence type="ECO:0000256" key="2">
    <source>
        <dbReference type="ARBA" id="ARBA00023268"/>
    </source>
</evidence>
<dbReference type="Proteomes" id="UP000176101">
    <property type="component" value="Unassembled WGS sequence"/>
</dbReference>
<gene>
    <name evidence="6" type="ORF">AN216_16215</name>
</gene>
<dbReference type="SMART" id="SM00825">
    <property type="entry name" value="PKS_KS"/>
    <property type="match status" value="1"/>
</dbReference>
<evidence type="ECO:0000259" key="5">
    <source>
        <dbReference type="PROSITE" id="PS52004"/>
    </source>
</evidence>
<dbReference type="InterPro" id="IPR020841">
    <property type="entry name" value="PKS_Beta-ketoAc_synthase_dom"/>
</dbReference>
<proteinExistence type="inferred from homology"/>
<dbReference type="RefSeq" id="WP_079166650.1">
    <property type="nucleotide sequence ID" value="NZ_LJGU01000130.1"/>
</dbReference>
<evidence type="ECO:0000313" key="7">
    <source>
        <dbReference type="Proteomes" id="UP000176101"/>
    </source>
</evidence>
<dbReference type="GO" id="GO:0006633">
    <property type="term" value="P:fatty acid biosynthetic process"/>
    <property type="evidence" value="ECO:0007669"/>
    <property type="project" value="TreeGrafter"/>
</dbReference>
<dbReference type="GO" id="GO:0004312">
    <property type="term" value="F:fatty acid synthase activity"/>
    <property type="evidence" value="ECO:0007669"/>
    <property type="project" value="TreeGrafter"/>
</dbReference>
<evidence type="ECO:0000256" key="4">
    <source>
        <dbReference type="SAM" id="MobiDB-lite"/>
    </source>
</evidence>
<feature type="region of interest" description="Disordered" evidence="4">
    <location>
        <begin position="1"/>
        <end position="26"/>
    </location>
</feature>
<dbReference type="PANTHER" id="PTHR43775">
    <property type="entry name" value="FATTY ACID SYNTHASE"/>
    <property type="match status" value="1"/>
</dbReference>
<reference evidence="6 7" key="1">
    <citation type="journal article" date="2016" name="Front. Microbiol.">
        <title>Comparative Genomics Analysis of Streptomyces Species Reveals Their Adaptation to the Marine Environment and Their Diversity at the Genomic Level.</title>
        <authorList>
            <person name="Tian X."/>
            <person name="Zhang Z."/>
            <person name="Yang T."/>
            <person name="Chen M."/>
            <person name="Li J."/>
            <person name="Chen F."/>
            <person name="Yang J."/>
            <person name="Li W."/>
            <person name="Zhang B."/>
            <person name="Zhang Z."/>
            <person name="Wu J."/>
            <person name="Zhang C."/>
            <person name="Long L."/>
            <person name="Xiao J."/>
        </authorList>
    </citation>
    <scope>NUCLEOTIDE SEQUENCE [LARGE SCALE GENOMIC DNA]</scope>
    <source>
        <strain evidence="6 7">SCSIO 02100</strain>
    </source>
</reference>
<organism evidence="6 7">
    <name type="scientific">Streptomyces oceani</name>
    <dbReference type="NCBI Taxonomy" id="1075402"/>
    <lineage>
        <taxon>Bacteria</taxon>
        <taxon>Bacillati</taxon>
        <taxon>Actinomycetota</taxon>
        <taxon>Actinomycetes</taxon>
        <taxon>Kitasatosporales</taxon>
        <taxon>Streptomycetaceae</taxon>
        <taxon>Streptomyces</taxon>
    </lineage>
</organism>
<feature type="region of interest" description="Disordered" evidence="4">
    <location>
        <begin position="546"/>
        <end position="569"/>
    </location>
</feature>
<dbReference type="InterPro" id="IPR014031">
    <property type="entry name" value="Ketoacyl_synth_C"/>
</dbReference>
<dbReference type="SUPFAM" id="SSF53901">
    <property type="entry name" value="Thiolase-like"/>
    <property type="match status" value="3"/>
</dbReference>
<dbReference type="Pfam" id="PF00109">
    <property type="entry name" value="ketoacyl-synt"/>
    <property type="match status" value="2"/>
</dbReference>
<dbReference type="STRING" id="1075402.AN216_16215"/>
<evidence type="ECO:0000256" key="1">
    <source>
        <dbReference type="ARBA" id="ARBA00022679"/>
    </source>
</evidence>
<dbReference type="AlphaFoldDB" id="A0A1E7KET0"/>
<keyword evidence="2" id="KW-0511">Multifunctional enzyme</keyword>
<sequence>MRDAVTSDEETPENQPPPTPQGPPEPIAIVGVAALYPGAHTVGDYWRLLTDEARLPPTDQPPSTRGLDDLEVDLASFGIPPAQARSIARMQLLMLEGARRCLADAGHPERPLPTDRTDVVVGTCFGLDRQYANALRIEGARYARHLAEVAAAHEFGGCSEADAAEAAHEFRAELRRRLGASPHDRVGEMASTIPARIATACKLRGRTLALESQDATSYLGVAHAIDSLRGRLSDAVLVLAGQQEEGPFLGHALAGKGLSAAETRPFDPDGTGFSLGAGVGGLLLKRLSTAVRDGDRIYATVLDGSLGHDARPGVFRYSTSAARRHEVAAEAYARSGVAASSVRYVECAGHGVGPDARAELEALSTLFTDPDSAAEQSPPVVLGSARDRLGHTFANAGLASVSKVALALHHRTLPPHRDTGGGPRTALSGTPFRLARHVEPWPDPEDGAPRRAAVSGSSLTGTLCHLVLQEHAPTLGSTVRSGAAVRTVAGRTASREPIAIVGYGGSFADSTDADGFWTAMLSGRDRIGPLPEVILDRRLYHSPGQLSPDRSYTDLGAPVRVPTRPPEGLRVTPRRYAAMDPAQRLGLMVAEEMFTRRGTAAGPLTGPGVVAVGSNLGLTRERRLNAGLCRDTLEATVRETAVFAKLSAGGMDPDALLKLVRERFGDPESADSPSALDGALASGVPALIANEHRLAAVPVAVEAACASTLAAIDLAVSRLRSGSVRYAIAGGVELPCNARDMALCSALGLLSHDRITPFDTEADGFTPGDGCSLFLLKRYADARRDGEPIYGLLRGVGASNDAKSLIAPDASGQARAMRRSFEQVDFGPAAVDYLEAHGTGTRVGDRVEIDATSQVYADHERDRPLEIGSAKSFVGHTFAAAGGAGLLRALLALRTGTIPPNANLRTVNPQLHLAGIPARISTEGREWERADGRPRRAAVSSFGTGGINYHLLVEEPMDGAR</sequence>
<name>A0A1E7KET0_9ACTN</name>
<feature type="domain" description="Ketosynthase family 3 (KS3)" evidence="5">
    <location>
        <begin position="495"/>
        <end position="955"/>
    </location>
</feature>
<evidence type="ECO:0000313" key="6">
    <source>
        <dbReference type="EMBL" id="OEV02431.1"/>
    </source>
</evidence>
<dbReference type="InterPro" id="IPR014030">
    <property type="entry name" value="Ketoacyl_synth_N"/>
</dbReference>
<dbReference type="Gene3D" id="3.40.47.10">
    <property type="match status" value="2"/>
</dbReference>